<sequence>MVAQESLVQLALARATHGADGFSDLAVQLLQRISLAVIHRRRQRHRRRQEGLHLVETEVVLLQPQRQVDHVGVGRPRMRSDEVGNQVLLLARLARKTVEQLLEAVVAADAGLHHLRQRAFLGVLRGDLQVAADVVLDKFLDVLGRAHRQVIAQTGADQHLLDPLQAACATVERNQRRVVGAEVVADIGVDAGQPAAGRFDLLVLALQVVHVGGRPAEVGNDAGEARRLVAHFLYLADHRILGAALDDASFVLGDRAEGTAAETAAHDVDREADHLPGRDLRLAVGRMGAAGVG</sequence>
<reference evidence="1" key="1">
    <citation type="submission" date="2019-08" db="EMBL/GenBank/DDBJ databases">
        <authorList>
            <person name="Kucharzyk K."/>
            <person name="Murdoch R.W."/>
            <person name="Higgins S."/>
            <person name="Loffler F."/>
        </authorList>
    </citation>
    <scope>NUCLEOTIDE SEQUENCE</scope>
</reference>
<proteinExistence type="predicted"/>
<evidence type="ECO:0000313" key="1">
    <source>
        <dbReference type="EMBL" id="MPM72651.1"/>
    </source>
</evidence>
<protein>
    <submittedName>
        <fullName evidence="1">Uncharacterized protein</fullName>
    </submittedName>
</protein>
<dbReference type="EMBL" id="VSSQ01024871">
    <property type="protein sequence ID" value="MPM72651.1"/>
    <property type="molecule type" value="Genomic_DNA"/>
</dbReference>
<dbReference type="AlphaFoldDB" id="A0A645C6N3"/>
<name>A0A645C6N3_9ZZZZ</name>
<gene>
    <name evidence="1" type="ORF">SDC9_119627</name>
</gene>
<accession>A0A645C6N3</accession>
<comment type="caution">
    <text evidence="1">The sequence shown here is derived from an EMBL/GenBank/DDBJ whole genome shotgun (WGS) entry which is preliminary data.</text>
</comment>
<organism evidence="1">
    <name type="scientific">bioreactor metagenome</name>
    <dbReference type="NCBI Taxonomy" id="1076179"/>
    <lineage>
        <taxon>unclassified sequences</taxon>
        <taxon>metagenomes</taxon>
        <taxon>ecological metagenomes</taxon>
    </lineage>
</organism>